<dbReference type="InterPro" id="IPR013083">
    <property type="entry name" value="Znf_RING/FYVE/PHD"/>
</dbReference>
<dbReference type="PROSITE" id="PS50119">
    <property type="entry name" value="ZF_BBOX"/>
    <property type="match status" value="1"/>
</dbReference>
<dbReference type="Ensembl" id="ENSSFOT00015053502.1">
    <property type="protein sequence ID" value="ENSSFOP00015045677.1"/>
    <property type="gene ID" value="ENSSFOG00015032448.1"/>
</dbReference>
<dbReference type="Pfam" id="PF13765">
    <property type="entry name" value="PRY"/>
    <property type="match status" value="1"/>
</dbReference>
<dbReference type="AlphaFoldDB" id="A0A8C9VCY6"/>
<organism evidence="8 9">
    <name type="scientific">Scleropages formosus</name>
    <name type="common">Asian bonytongue</name>
    <name type="synonym">Osteoglossum formosum</name>
    <dbReference type="NCBI Taxonomy" id="113540"/>
    <lineage>
        <taxon>Eukaryota</taxon>
        <taxon>Metazoa</taxon>
        <taxon>Chordata</taxon>
        <taxon>Craniata</taxon>
        <taxon>Vertebrata</taxon>
        <taxon>Euteleostomi</taxon>
        <taxon>Actinopterygii</taxon>
        <taxon>Neopterygii</taxon>
        <taxon>Teleostei</taxon>
        <taxon>Osteoglossocephala</taxon>
        <taxon>Osteoglossomorpha</taxon>
        <taxon>Osteoglossiformes</taxon>
        <taxon>Osteoglossidae</taxon>
        <taxon>Scleropages</taxon>
    </lineage>
</organism>
<dbReference type="OrthoDB" id="654191at2759"/>
<dbReference type="GeneTree" id="ENSGT00970000193390"/>
<evidence type="ECO:0000256" key="4">
    <source>
        <dbReference type="PROSITE-ProRule" id="PRU00024"/>
    </source>
</evidence>
<evidence type="ECO:0000259" key="7">
    <source>
        <dbReference type="PROSITE" id="PS50188"/>
    </source>
</evidence>
<dbReference type="InterPro" id="IPR013320">
    <property type="entry name" value="ConA-like_dom_sf"/>
</dbReference>
<keyword evidence="1" id="KW-0479">Metal-binding</keyword>
<evidence type="ECO:0000259" key="6">
    <source>
        <dbReference type="PROSITE" id="PS50119"/>
    </source>
</evidence>
<dbReference type="PANTHER" id="PTHR24103">
    <property type="entry name" value="E3 UBIQUITIN-PROTEIN LIGASE TRIM"/>
    <property type="match status" value="1"/>
</dbReference>
<dbReference type="FunFam" id="2.60.120.920:FF:000004">
    <property type="entry name" value="Butyrophilin subfamily 1 member A1"/>
    <property type="match status" value="1"/>
</dbReference>
<dbReference type="InterPro" id="IPR003879">
    <property type="entry name" value="Butyrophylin_SPRY"/>
</dbReference>
<dbReference type="InterPro" id="IPR017907">
    <property type="entry name" value="Znf_RING_CS"/>
</dbReference>
<reference evidence="8" key="2">
    <citation type="submission" date="2025-08" db="UniProtKB">
        <authorList>
            <consortium name="Ensembl"/>
        </authorList>
    </citation>
    <scope>IDENTIFICATION</scope>
</reference>
<dbReference type="InterPro" id="IPR001841">
    <property type="entry name" value="Znf_RING"/>
</dbReference>
<dbReference type="SMART" id="SM00589">
    <property type="entry name" value="PRY"/>
    <property type="match status" value="1"/>
</dbReference>
<dbReference type="PROSITE" id="PS50188">
    <property type="entry name" value="B302_SPRY"/>
    <property type="match status" value="1"/>
</dbReference>
<keyword evidence="3" id="KW-0862">Zinc</keyword>
<dbReference type="PRINTS" id="PR01407">
    <property type="entry name" value="BUTYPHLNCDUF"/>
</dbReference>
<dbReference type="PROSITE" id="PS50089">
    <property type="entry name" value="ZF_RING_2"/>
    <property type="match status" value="1"/>
</dbReference>
<evidence type="ECO:0000256" key="2">
    <source>
        <dbReference type="ARBA" id="ARBA00022771"/>
    </source>
</evidence>
<dbReference type="Proteomes" id="UP000694397">
    <property type="component" value="Chromosome 3"/>
</dbReference>
<feature type="domain" description="RING-type" evidence="5">
    <location>
        <begin position="33"/>
        <end position="71"/>
    </location>
</feature>
<reference evidence="8 9" key="1">
    <citation type="submission" date="2019-04" db="EMBL/GenBank/DDBJ databases">
        <authorList>
            <consortium name="Wellcome Sanger Institute Data Sharing"/>
        </authorList>
    </citation>
    <scope>NUCLEOTIDE SEQUENCE [LARGE SCALE GENOMIC DNA]</scope>
</reference>
<dbReference type="Pfam" id="PF13445">
    <property type="entry name" value="zf-RING_UBOX"/>
    <property type="match status" value="1"/>
</dbReference>
<dbReference type="InterPro" id="IPR027370">
    <property type="entry name" value="Znf-RING_euk"/>
</dbReference>
<feature type="domain" description="B box-type" evidence="6">
    <location>
        <begin position="104"/>
        <end position="151"/>
    </location>
</feature>
<dbReference type="SUPFAM" id="SSF57850">
    <property type="entry name" value="RING/U-box"/>
    <property type="match status" value="1"/>
</dbReference>
<dbReference type="SUPFAM" id="SSF49899">
    <property type="entry name" value="Concanavalin A-like lectins/glucanases"/>
    <property type="match status" value="1"/>
</dbReference>
<dbReference type="SUPFAM" id="SSF57845">
    <property type="entry name" value="B-box zinc-binding domain"/>
    <property type="match status" value="1"/>
</dbReference>
<proteinExistence type="predicted"/>
<evidence type="ECO:0000256" key="1">
    <source>
        <dbReference type="ARBA" id="ARBA00022723"/>
    </source>
</evidence>
<evidence type="ECO:0000256" key="3">
    <source>
        <dbReference type="ARBA" id="ARBA00022833"/>
    </source>
</evidence>
<evidence type="ECO:0000259" key="5">
    <source>
        <dbReference type="PROSITE" id="PS50089"/>
    </source>
</evidence>
<name>A0A8C9VCY6_SCLFO</name>
<keyword evidence="9" id="KW-1185">Reference proteome</keyword>
<keyword evidence="2 4" id="KW-0863">Zinc-finger</keyword>
<dbReference type="GO" id="GO:0008270">
    <property type="term" value="F:zinc ion binding"/>
    <property type="evidence" value="ECO:0007669"/>
    <property type="project" value="UniProtKB-KW"/>
</dbReference>
<dbReference type="InterPro" id="IPR043136">
    <property type="entry name" value="B30.2/SPRY_sf"/>
</dbReference>
<dbReference type="SMART" id="SM00449">
    <property type="entry name" value="SPRY"/>
    <property type="match status" value="1"/>
</dbReference>
<dbReference type="InterPro" id="IPR003877">
    <property type="entry name" value="SPRY_dom"/>
</dbReference>
<dbReference type="PROSITE" id="PS00518">
    <property type="entry name" value="ZF_RING_1"/>
    <property type="match status" value="1"/>
</dbReference>
<dbReference type="Pfam" id="PF00622">
    <property type="entry name" value="SPRY"/>
    <property type="match status" value="1"/>
</dbReference>
<dbReference type="SMART" id="SM00184">
    <property type="entry name" value="RING"/>
    <property type="match status" value="1"/>
</dbReference>
<dbReference type="InterPro" id="IPR001870">
    <property type="entry name" value="B30.2/SPRY"/>
</dbReference>
<sequence length="463" mass="52387">MNFCENDYSSGDIGSNRVCKMAAKGLSLDEKLICCEIFKNPVILPCSHSFCRSCVQQYWDQKSSRRCPLCRRRSSAEKPPVNLVLQNVTESYFKQKSQSEVAEKSESHCSVHGEKLLFSCEDDQEVLCVVCQRPDSLHQHSSLCEPAVIDIFSKSKNLLKKAKSAIEKHYSAFISNEVLVCPFIRFAGKAVEDQVYMLRQSHGVNMTIKDGAVNFNGLAVKTEEAKEEAWRLLKEAWDLREKRKQEKFSKNMQWLFYSQDNRPVNLLPEDNYNVEIQSPVTMDPNTATSSLVISDDLATVNITSDVQDVPSNPERFYPSACVLGSEGFSSGKHCWEVQVEDRTFWALGVVSQSSGRVRFLHIQLAAGCWVIHLRKGKYAACTTPWTPLTLKKKPQRIQVQLDYDGGKVSFFNPTDMSHIYTFTDTFTEKLFPFSSPLVKEKTPLSLCPPSIKIIKDPDEGNSV</sequence>
<dbReference type="InterPro" id="IPR050143">
    <property type="entry name" value="TRIM/RBCC"/>
</dbReference>
<evidence type="ECO:0000313" key="8">
    <source>
        <dbReference type="Ensembl" id="ENSSFOP00015045677.1"/>
    </source>
</evidence>
<accession>A0A8C9VCY6</accession>
<protein>
    <recommendedName>
        <fullName evidence="10">Nuclear factor 7, brain-like</fullName>
    </recommendedName>
</protein>
<dbReference type="Gene3D" id="3.30.160.60">
    <property type="entry name" value="Classic Zinc Finger"/>
    <property type="match status" value="1"/>
</dbReference>
<dbReference type="InterPro" id="IPR000315">
    <property type="entry name" value="Znf_B-box"/>
</dbReference>
<feature type="domain" description="B30.2/SPRY" evidence="7">
    <location>
        <begin position="260"/>
        <end position="453"/>
    </location>
</feature>
<dbReference type="InterPro" id="IPR006574">
    <property type="entry name" value="PRY"/>
</dbReference>
<evidence type="ECO:0008006" key="10">
    <source>
        <dbReference type="Google" id="ProtNLM"/>
    </source>
</evidence>
<dbReference type="Gene3D" id="2.60.120.920">
    <property type="match status" value="1"/>
</dbReference>
<reference evidence="8" key="3">
    <citation type="submission" date="2025-09" db="UniProtKB">
        <authorList>
            <consortium name="Ensembl"/>
        </authorList>
    </citation>
    <scope>IDENTIFICATION</scope>
</reference>
<dbReference type="CDD" id="cd12893">
    <property type="entry name" value="SPRY_PRY_TRIM35"/>
    <property type="match status" value="1"/>
</dbReference>
<evidence type="ECO:0000313" key="9">
    <source>
        <dbReference type="Proteomes" id="UP000694397"/>
    </source>
</evidence>
<dbReference type="Gene3D" id="3.30.40.10">
    <property type="entry name" value="Zinc/RING finger domain, C3HC4 (zinc finger)"/>
    <property type="match status" value="1"/>
</dbReference>